<evidence type="ECO:0000256" key="3">
    <source>
        <dbReference type="ARBA" id="ARBA00022692"/>
    </source>
</evidence>
<accession>B5EB62</accession>
<evidence type="ECO:0000256" key="8">
    <source>
        <dbReference type="SAM" id="MobiDB-lite"/>
    </source>
</evidence>
<feature type="compositionally biased region" description="Low complexity" evidence="8">
    <location>
        <begin position="184"/>
        <end position="196"/>
    </location>
</feature>
<dbReference type="KEGG" id="gbm:Gbem_1909"/>
<dbReference type="Proteomes" id="UP000008825">
    <property type="component" value="Chromosome"/>
</dbReference>
<keyword evidence="5 9" id="KW-1133">Transmembrane helix</keyword>
<dbReference type="HOGENOM" id="CLU_1164554_0_0_7"/>
<keyword evidence="7 9" id="KW-0472">Membrane</keyword>
<feature type="transmembrane region" description="Helical" evidence="9">
    <location>
        <begin position="40"/>
        <end position="60"/>
    </location>
</feature>
<feature type="compositionally biased region" description="Basic and acidic residues" evidence="8">
    <location>
        <begin position="198"/>
        <end position="216"/>
    </location>
</feature>
<dbReference type="AlphaFoldDB" id="B5EB62"/>
<feature type="domain" description="Pycsar effector protein" evidence="10">
    <location>
        <begin position="32"/>
        <end position="161"/>
    </location>
</feature>
<organism evidence="11 12">
    <name type="scientific">Citrifermentans bemidjiense (strain ATCC BAA-1014 / DSM 16622 / JCM 12645 / Bem)</name>
    <name type="common">Geobacter bemidjiensis</name>
    <dbReference type="NCBI Taxonomy" id="404380"/>
    <lineage>
        <taxon>Bacteria</taxon>
        <taxon>Pseudomonadati</taxon>
        <taxon>Thermodesulfobacteriota</taxon>
        <taxon>Desulfuromonadia</taxon>
        <taxon>Geobacterales</taxon>
        <taxon>Geobacteraceae</taxon>
        <taxon>Citrifermentans</taxon>
    </lineage>
</organism>
<comment type="subcellular location">
    <subcellularLocation>
        <location evidence="1">Cell membrane</location>
    </subcellularLocation>
</comment>
<reference evidence="11 12" key="1">
    <citation type="submission" date="2008-07" db="EMBL/GenBank/DDBJ databases">
        <title>Complete sequence of Geobacter bemidjiensis BEM.</title>
        <authorList>
            <consortium name="US DOE Joint Genome Institute"/>
            <person name="Lucas S."/>
            <person name="Copeland A."/>
            <person name="Lapidus A."/>
            <person name="Glavina del Rio T."/>
            <person name="Dalin E."/>
            <person name="Tice H."/>
            <person name="Bruce D."/>
            <person name="Goodwin L."/>
            <person name="Pitluck S."/>
            <person name="Kiss H."/>
            <person name="Brettin T."/>
            <person name="Detter J.C."/>
            <person name="Han C."/>
            <person name="Kuske C.R."/>
            <person name="Schmutz J."/>
            <person name="Larimer F."/>
            <person name="Land M."/>
            <person name="Hauser L."/>
            <person name="Kyrpides N."/>
            <person name="Lykidis A."/>
            <person name="Lovley D."/>
            <person name="Richardson P."/>
        </authorList>
    </citation>
    <scope>NUCLEOTIDE SEQUENCE [LARGE SCALE GENOMIC DNA]</scope>
    <source>
        <strain evidence="12">ATCC BAA-1014 / DSM 16622 / JCM 12645 / Bem</strain>
    </source>
</reference>
<evidence type="ECO:0000256" key="6">
    <source>
        <dbReference type="ARBA" id="ARBA00023118"/>
    </source>
</evidence>
<gene>
    <name evidence="11" type="ordered locus">Gbem_1909</name>
</gene>
<evidence type="ECO:0000256" key="7">
    <source>
        <dbReference type="ARBA" id="ARBA00023136"/>
    </source>
</evidence>
<evidence type="ECO:0000256" key="5">
    <source>
        <dbReference type="ARBA" id="ARBA00022989"/>
    </source>
</evidence>
<dbReference type="eggNOG" id="ENOG502ZD0F">
    <property type="taxonomic scope" value="Bacteria"/>
</dbReference>
<name>B5EB62_CITBB</name>
<evidence type="ECO:0000256" key="4">
    <source>
        <dbReference type="ARBA" id="ARBA00022741"/>
    </source>
</evidence>
<feature type="transmembrane region" description="Helical" evidence="9">
    <location>
        <begin position="148"/>
        <end position="169"/>
    </location>
</feature>
<sequence length="238" mass="26485">MEPNEKKPYNDGIETIFPTLQKEYEGEENRNKHLETKVQVLLAVSGVLASALMLLLKAIVDSAGPKATILIILSHSFLFLIAAIISFLLAFRIKTFKQIAHNALLSDKAFQMDKQEVMYNLSHDYYECIKYNAEAAGSKVRLIKFGSVLMIISIIFLVIAFGHISYNIINKERSNFMAKDNENKTGNTGSNQTGTNSEHSESVIRGGRVYDSERGGYNKGPGFGTQPLEKSESGLKEK</sequence>
<dbReference type="EMBL" id="CP001124">
    <property type="protein sequence ID" value="ACH38923.1"/>
    <property type="molecule type" value="Genomic_DNA"/>
</dbReference>
<keyword evidence="4" id="KW-0547">Nucleotide-binding</keyword>
<evidence type="ECO:0000259" key="10">
    <source>
        <dbReference type="Pfam" id="PF18967"/>
    </source>
</evidence>
<dbReference type="RefSeq" id="WP_012530340.1">
    <property type="nucleotide sequence ID" value="NC_011146.1"/>
</dbReference>
<evidence type="ECO:0000256" key="2">
    <source>
        <dbReference type="ARBA" id="ARBA00022475"/>
    </source>
</evidence>
<proteinExistence type="predicted"/>
<keyword evidence="6" id="KW-0051">Antiviral defense</keyword>
<protein>
    <recommendedName>
        <fullName evidence="10">Pycsar effector protein domain-containing protein</fullName>
    </recommendedName>
</protein>
<feature type="region of interest" description="Disordered" evidence="8">
    <location>
        <begin position="179"/>
        <end position="238"/>
    </location>
</feature>
<evidence type="ECO:0000313" key="11">
    <source>
        <dbReference type="EMBL" id="ACH38923.1"/>
    </source>
</evidence>
<dbReference type="InterPro" id="IPR043760">
    <property type="entry name" value="PycTM_dom"/>
</dbReference>
<evidence type="ECO:0000256" key="1">
    <source>
        <dbReference type="ARBA" id="ARBA00004236"/>
    </source>
</evidence>
<evidence type="ECO:0000256" key="9">
    <source>
        <dbReference type="SAM" id="Phobius"/>
    </source>
</evidence>
<keyword evidence="12" id="KW-1185">Reference proteome</keyword>
<keyword evidence="3 9" id="KW-0812">Transmembrane</keyword>
<feature type="compositionally biased region" description="Basic and acidic residues" evidence="8">
    <location>
        <begin position="229"/>
        <end position="238"/>
    </location>
</feature>
<reference evidence="11 12" key="2">
    <citation type="journal article" date="2010" name="BMC Genomics">
        <title>The genome of Geobacter bemidjiensis, exemplar for the subsurface clade of Geobacter species that predominate in Fe(III)-reducing subsurface environments.</title>
        <authorList>
            <person name="Aklujkar M."/>
            <person name="Young N.D."/>
            <person name="Holmes D."/>
            <person name="Chavan M."/>
            <person name="Risso C."/>
            <person name="Kiss H.E."/>
            <person name="Han C.S."/>
            <person name="Land M.L."/>
            <person name="Lovley D.R."/>
        </authorList>
    </citation>
    <scope>NUCLEOTIDE SEQUENCE [LARGE SCALE GENOMIC DNA]</scope>
    <source>
        <strain evidence="12">ATCC BAA-1014 / DSM 16622 / JCM 12645 / Bem</strain>
    </source>
</reference>
<keyword evidence="2" id="KW-1003">Cell membrane</keyword>
<evidence type="ECO:0000313" key="12">
    <source>
        <dbReference type="Proteomes" id="UP000008825"/>
    </source>
</evidence>
<dbReference type="Pfam" id="PF18967">
    <property type="entry name" value="PycTM"/>
    <property type="match status" value="1"/>
</dbReference>
<feature type="transmembrane region" description="Helical" evidence="9">
    <location>
        <begin position="66"/>
        <end position="91"/>
    </location>
</feature>